<evidence type="ECO:0000313" key="3">
    <source>
        <dbReference type="Proteomes" id="UP001277761"/>
    </source>
</evidence>
<name>A0ABU4VPF2_9ACTN</name>
<dbReference type="Proteomes" id="UP001277761">
    <property type="component" value="Unassembled WGS sequence"/>
</dbReference>
<gene>
    <name evidence="2" type="ORF">SK069_19245</name>
</gene>
<organism evidence="2 3">
    <name type="scientific">Patulibacter brassicae</name>
    <dbReference type="NCBI Taxonomy" id="1705717"/>
    <lineage>
        <taxon>Bacteria</taxon>
        <taxon>Bacillati</taxon>
        <taxon>Actinomycetota</taxon>
        <taxon>Thermoleophilia</taxon>
        <taxon>Solirubrobacterales</taxon>
        <taxon>Patulibacteraceae</taxon>
        <taxon>Patulibacter</taxon>
    </lineage>
</organism>
<dbReference type="EMBL" id="JAXAVX010000019">
    <property type="protein sequence ID" value="MDX8153741.1"/>
    <property type="molecule type" value="Genomic_DNA"/>
</dbReference>
<protein>
    <recommendedName>
        <fullName evidence="4">Secreted protein</fullName>
    </recommendedName>
</protein>
<proteinExistence type="predicted"/>
<evidence type="ECO:0000313" key="2">
    <source>
        <dbReference type="EMBL" id="MDX8153741.1"/>
    </source>
</evidence>
<reference evidence="2 3" key="1">
    <citation type="submission" date="2023-11" db="EMBL/GenBank/DDBJ databases">
        <authorList>
            <person name="Xu M."/>
            <person name="Jiang T."/>
        </authorList>
    </citation>
    <scope>NUCLEOTIDE SEQUENCE [LARGE SCALE GENOMIC DNA]</scope>
    <source>
        <strain evidence="2 3">SD</strain>
    </source>
</reference>
<comment type="caution">
    <text evidence="2">The sequence shown here is derived from an EMBL/GenBank/DDBJ whole genome shotgun (WGS) entry which is preliminary data.</text>
</comment>
<evidence type="ECO:0000256" key="1">
    <source>
        <dbReference type="SAM" id="SignalP"/>
    </source>
</evidence>
<feature type="chain" id="PRO_5045921599" description="Secreted protein" evidence="1">
    <location>
        <begin position="24"/>
        <end position="237"/>
    </location>
</feature>
<keyword evidence="3" id="KW-1185">Reference proteome</keyword>
<feature type="signal peptide" evidence="1">
    <location>
        <begin position="1"/>
        <end position="23"/>
    </location>
</feature>
<sequence length="237" mass="25660">MSPTLRSLFLVLLLALVGCGAGSDSRGLGSDAQRWQEIARTEGVRSPLSKREYDLLVASDRAVEAIWKGVDETDRGAVRAAMDKAFRRARDDCQQYRSAGPVLRSLAASCASGVEGIESYIDLALSRGESAQCDDADACAAHLERLAELFDATAQSILQPRRAFRDSPLGPRCRDTLIGPRQLGTAFAAMAATFRGFADAPSQDEIDRRADVADRRMERALARAARLRPTACKDDVG</sequence>
<dbReference type="RefSeq" id="WP_319955890.1">
    <property type="nucleotide sequence ID" value="NZ_JAXAVX010000019.1"/>
</dbReference>
<evidence type="ECO:0008006" key="4">
    <source>
        <dbReference type="Google" id="ProtNLM"/>
    </source>
</evidence>
<accession>A0ABU4VPF2</accession>
<dbReference type="PROSITE" id="PS51257">
    <property type="entry name" value="PROKAR_LIPOPROTEIN"/>
    <property type="match status" value="1"/>
</dbReference>
<keyword evidence="1" id="KW-0732">Signal</keyword>